<protein>
    <recommendedName>
        <fullName evidence="5">Trichothecene 3-O-acetyltransferase</fullName>
    </recommendedName>
</protein>
<dbReference type="PANTHER" id="PTHR31642:SF310">
    <property type="entry name" value="FATTY ALCOHOL:CAFFEOYL-COA ACYLTRANSFERASE"/>
    <property type="match status" value="1"/>
</dbReference>
<evidence type="ECO:0000313" key="4">
    <source>
        <dbReference type="Proteomes" id="UP000613401"/>
    </source>
</evidence>
<feature type="region of interest" description="Disordered" evidence="2">
    <location>
        <begin position="1"/>
        <end position="21"/>
    </location>
</feature>
<dbReference type="AlphaFoldDB" id="A0A8H4CDD9"/>
<sequence>MSKNSRNVQTHWVRPHQPEGSSRDQIWALSDYDHTMPAFNIPIVAVYSCSLRGAEKDSLIETLKGSLEQTLGQYIQFGGKLQIHDETGQYTIKTSDNDAVELSVKHHDDPDDDYVPSYASLERQAFPPMLLDGKKLLPRIMTEKQTLTQHGYFVEDDAPVAMFMVTFIRGGLVFGIGLHHLATDVSGLDGFLQSWAANNRNLMNGLALAPFDDSILDRALLTHAGSPPDENQWTELDQKVKFVKLLDEIPQPPPPDFKMPDTSEVLFHFPKSKIVKLKTAASPADADAWVSSYDSIMALCWRCLTRARQSSFSGNTTTALMHAVNGRNRLKPQLAKYYIGNVAMHGRPELTFDEVVAPDAFPRLAAMVRTTNVEVDDDLYKSAVEWVAGVTDKRRIALNMNAFLGPDVASTSWQGLSAHQTWDFGFGTPKAIRWPKPDIDGFVFYFPARNTGDPDEGVELVVCLEDSAMQKLLEDQEWLNYAVVKGPRSCFDLDVARA</sequence>
<dbReference type="Proteomes" id="UP000613401">
    <property type="component" value="Unassembled WGS sequence"/>
</dbReference>
<reference evidence="3" key="2">
    <citation type="submission" date="2020-03" db="EMBL/GenBank/DDBJ databases">
        <authorList>
            <person name="Fu F.-F."/>
            <person name="Chen J."/>
        </authorList>
    </citation>
    <scope>NUCLEOTIDE SEQUENCE</scope>
    <source>
        <strain evidence="3">Lc1</strain>
    </source>
</reference>
<dbReference type="Gene3D" id="3.30.559.10">
    <property type="entry name" value="Chloramphenicol acetyltransferase-like domain"/>
    <property type="match status" value="2"/>
</dbReference>
<keyword evidence="4" id="KW-1185">Reference proteome</keyword>
<feature type="compositionally biased region" description="Polar residues" evidence="2">
    <location>
        <begin position="1"/>
        <end position="10"/>
    </location>
</feature>
<dbReference type="Pfam" id="PF02458">
    <property type="entry name" value="Transferase"/>
    <property type="match status" value="1"/>
</dbReference>
<dbReference type="GeneID" id="69022238"/>
<organism evidence="3 4">
    <name type="scientific">Colletotrichum gloeosporioides</name>
    <name type="common">Anthracnose fungus</name>
    <name type="synonym">Glomerella cingulata</name>
    <dbReference type="NCBI Taxonomy" id="474922"/>
    <lineage>
        <taxon>Eukaryota</taxon>
        <taxon>Fungi</taxon>
        <taxon>Dikarya</taxon>
        <taxon>Ascomycota</taxon>
        <taxon>Pezizomycotina</taxon>
        <taxon>Sordariomycetes</taxon>
        <taxon>Hypocreomycetidae</taxon>
        <taxon>Glomerellales</taxon>
        <taxon>Glomerellaceae</taxon>
        <taxon>Colletotrichum</taxon>
        <taxon>Colletotrichum gloeosporioides species complex</taxon>
    </lineage>
</organism>
<comment type="caution">
    <text evidence="3">The sequence shown here is derived from an EMBL/GenBank/DDBJ whole genome shotgun (WGS) entry which is preliminary data.</text>
</comment>
<evidence type="ECO:0000256" key="1">
    <source>
        <dbReference type="ARBA" id="ARBA00022679"/>
    </source>
</evidence>
<dbReference type="InterPro" id="IPR023213">
    <property type="entry name" value="CAT-like_dom_sf"/>
</dbReference>
<dbReference type="PANTHER" id="PTHR31642">
    <property type="entry name" value="TRICHOTHECENE 3-O-ACETYLTRANSFERASE"/>
    <property type="match status" value="1"/>
</dbReference>
<proteinExistence type="predicted"/>
<evidence type="ECO:0008006" key="5">
    <source>
        <dbReference type="Google" id="ProtNLM"/>
    </source>
</evidence>
<evidence type="ECO:0000313" key="3">
    <source>
        <dbReference type="EMBL" id="KAF3801911.1"/>
    </source>
</evidence>
<reference evidence="3" key="1">
    <citation type="journal article" date="2020" name="Phytopathology">
        <title>Genome sequence and comparative analysis of Colletotrichum gloeosporioides isolated from Liriodendron leaves.</title>
        <authorList>
            <person name="Fu F.F."/>
            <person name="Hao Z."/>
            <person name="Wang P."/>
            <person name="Lu Y."/>
            <person name="Xue L.J."/>
            <person name="Wei G."/>
            <person name="Tian Y."/>
            <person name="Baishi H."/>
            <person name="Xu H."/>
            <person name="Shi J."/>
            <person name="Cheng T."/>
            <person name="Wang G."/>
            <person name="Yi Y."/>
            <person name="Chen J."/>
        </authorList>
    </citation>
    <scope>NUCLEOTIDE SEQUENCE</scope>
    <source>
        <strain evidence="3">Lc1</strain>
    </source>
</reference>
<gene>
    <name evidence="3" type="ORF">GCG54_00015133</name>
</gene>
<accession>A0A8H4CDD9</accession>
<dbReference type="RefSeq" id="XP_045261070.1">
    <property type="nucleotide sequence ID" value="XM_045414948.1"/>
</dbReference>
<dbReference type="InterPro" id="IPR050317">
    <property type="entry name" value="Plant_Fungal_Acyltransferase"/>
</dbReference>
<keyword evidence="1" id="KW-0808">Transferase</keyword>
<name>A0A8H4CDD9_COLGL</name>
<dbReference type="EMBL" id="WVTB01000066">
    <property type="protein sequence ID" value="KAF3801911.1"/>
    <property type="molecule type" value="Genomic_DNA"/>
</dbReference>
<evidence type="ECO:0000256" key="2">
    <source>
        <dbReference type="SAM" id="MobiDB-lite"/>
    </source>
</evidence>
<dbReference type="GO" id="GO:0016747">
    <property type="term" value="F:acyltransferase activity, transferring groups other than amino-acyl groups"/>
    <property type="evidence" value="ECO:0007669"/>
    <property type="project" value="TreeGrafter"/>
</dbReference>
<dbReference type="GO" id="GO:0044550">
    <property type="term" value="P:secondary metabolite biosynthetic process"/>
    <property type="evidence" value="ECO:0007669"/>
    <property type="project" value="TreeGrafter"/>
</dbReference>